<dbReference type="Pfam" id="PF02458">
    <property type="entry name" value="Transferase"/>
    <property type="match status" value="3"/>
</dbReference>
<dbReference type="Gene3D" id="3.30.559.10">
    <property type="entry name" value="Chloramphenicol acetyltransferase-like domain"/>
    <property type="match status" value="2"/>
</dbReference>
<dbReference type="Proteomes" id="UP000020467">
    <property type="component" value="Unassembled WGS sequence"/>
</dbReference>
<dbReference type="PANTHER" id="PTHR31623:SF17">
    <property type="entry name" value="F21J9.9"/>
    <property type="match status" value="1"/>
</dbReference>
<keyword evidence="2 3" id="KW-0808">Transferase</keyword>
<dbReference type="PANTHER" id="PTHR31623">
    <property type="entry name" value="F21J9.9"/>
    <property type="match status" value="1"/>
</dbReference>
<evidence type="ECO:0000313" key="4">
    <source>
        <dbReference type="Proteomes" id="UP000020467"/>
    </source>
</evidence>
<dbReference type="KEGG" id="cfj:CFIO01_10963"/>
<reference evidence="3 4" key="1">
    <citation type="submission" date="2014-02" db="EMBL/GenBank/DDBJ databases">
        <title>The genome sequence of Colletotrichum fioriniae PJ7.</title>
        <authorList>
            <person name="Baroncelli R."/>
            <person name="Thon M.R."/>
        </authorList>
    </citation>
    <scope>NUCLEOTIDE SEQUENCE [LARGE SCALE GENOMIC DNA]</scope>
    <source>
        <strain evidence="3 4">PJ7</strain>
    </source>
</reference>
<dbReference type="OrthoDB" id="444127at2759"/>
<protein>
    <submittedName>
        <fullName evidence="3">Transferase</fullName>
    </submittedName>
</protein>
<dbReference type="HOGENOM" id="CLU_041459_0_0_1"/>
<evidence type="ECO:0000256" key="2">
    <source>
        <dbReference type="ARBA" id="ARBA00022679"/>
    </source>
</evidence>
<proteinExistence type="inferred from homology"/>
<dbReference type="GO" id="GO:0016740">
    <property type="term" value="F:transferase activity"/>
    <property type="evidence" value="ECO:0007669"/>
    <property type="project" value="UniProtKB-KW"/>
</dbReference>
<dbReference type="EMBL" id="JARH01001000">
    <property type="protein sequence ID" value="EXF74257.1"/>
    <property type="molecule type" value="Genomic_DNA"/>
</dbReference>
<keyword evidence="4" id="KW-1185">Reference proteome</keyword>
<evidence type="ECO:0000313" key="3">
    <source>
        <dbReference type="EMBL" id="EXF74257.1"/>
    </source>
</evidence>
<dbReference type="eggNOG" id="ENOG502QVMC">
    <property type="taxonomic scope" value="Eukaryota"/>
</dbReference>
<sequence>MSATTSAAQRCSIDATRRIFPNSPPTNSLVSKLSILDSTVARFTPTAAIWLYDKPKALQFSHTELFETLGHALSQTLDNYPHFAGQLQWATPEQVQDDAVPRHLGRLVVAYGSTEDPGIELSIATHDSKLSDVVPSRAERSTNLKEWNASSFQQSDFLPKTKIALMSLNAIEGLPVMAVQLTSFKCGGFGISAMISHPLADAVCLMSFMYFWATRSKLLLGNIAASDDLGLFKPVFDPAQLDQVAGLTPGGPPDAAIVAKARALPMHRFDWWAEDAPGYPRAVRPASLATMPSPDEPETIELSPSTYPPWPTWDMSVPVDHVQIRFAAAELMRMKEAAQDSLPDDIKSLRISRLDAVLAHIWTLMNRARGHEGKLGQAYLNITLGLRNRVDPPLPETFVGSPLLLGYVEKTVNEASSTQLGPIAGAIRQMTSRFTPDAVAAYIHDAAHEVSPQRLWQGFLGTYHTLVTSWVRAKTYELDFLGTDESARYVQGVMPKIDGLVQIMDVADTGDFDVSVCMQRSAMNRLLKDSALRQYEQAS</sequence>
<comment type="similarity">
    <text evidence="1">Belongs to the plant acyltransferase family.</text>
</comment>
<organism evidence="3 4">
    <name type="scientific">Colletotrichum fioriniae PJ7</name>
    <dbReference type="NCBI Taxonomy" id="1445577"/>
    <lineage>
        <taxon>Eukaryota</taxon>
        <taxon>Fungi</taxon>
        <taxon>Dikarya</taxon>
        <taxon>Ascomycota</taxon>
        <taxon>Pezizomycotina</taxon>
        <taxon>Sordariomycetes</taxon>
        <taxon>Hypocreomycetidae</taxon>
        <taxon>Glomerellales</taxon>
        <taxon>Glomerellaceae</taxon>
        <taxon>Colletotrichum</taxon>
        <taxon>Colletotrichum acutatum species complex</taxon>
    </lineage>
</organism>
<name>A0A010Q346_9PEZI</name>
<evidence type="ECO:0000256" key="1">
    <source>
        <dbReference type="ARBA" id="ARBA00009861"/>
    </source>
</evidence>
<dbReference type="InterPro" id="IPR023213">
    <property type="entry name" value="CAT-like_dom_sf"/>
</dbReference>
<comment type="caution">
    <text evidence="3">The sequence shown here is derived from an EMBL/GenBank/DDBJ whole genome shotgun (WGS) entry which is preliminary data.</text>
</comment>
<gene>
    <name evidence="3" type="ORF">CFIO01_10963</name>
</gene>
<dbReference type="AlphaFoldDB" id="A0A010Q346"/>
<accession>A0A010Q346</accession>